<evidence type="ECO:0000313" key="7">
    <source>
        <dbReference type="Proteomes" id="UP000547973"/>
    </source>
</evidence>
<dbReference type="AlphaFoldDB" id="A0A7Y9Z9H3"/>
<dbReference type="Gene3D" id="2.40.50.1070">
    <property type="match status" value="1"/>
</dbReference>
<keyword evidence="1 4" id="KW-0489">Methyltransferase</keyword>
<dbReference type="OrthoDB" id="9804590at2"/>
<feature type="binding site" evidence="4">
    <location>
        <position position="326"/>
    </location>
    <ligand>
        <name>S-adenosyl-L-methionine</name>
        <dbReference type="ChEBI" id="CHEBI:59789"/>
    </ligand>
</feature>
<dbReference type="Gene3D" id="2.40.50.140">
    <property type="entry name" value="Nucleic acid-binding proteins"/>
    <property type="match status" value="1"/>
</dbReference>
<feature type="domain" description="TRAM" evidence="5">
    <location>
        <begin position="1"/>
        <end position="60"/>
    </location>
</feature>
<keyword evidence="3 4" id="KW-0949">S-adenosyl-L-methionine</keyword>
<organism evidence="6 7">
    <name type="scientific">Demequina lutea</name>
    <dbReference type="NCBI Taxonomy" id="431489"/>
    <lineage>
        <taxon>Bacteria</taxon>
        <taxon>Bacillati</taxon>
        <taxon>Actinomycetota</taxon>
        <taxon>Actinomycetes</taxon>
        <taxon>Micrococcales</taxon>
        <taxon>Demequinaceae</taxon>
        <taxon>Demequina</taxon>
    </lineage>
</organism>
<dbReference type="PROSITE" id="PS50926">
    <property type="entry name" value="TRAM"/>
    <property type="match status" value="1"/>
</dbReference>
<feature type="binding site" evidence="4">
    <location>
        <position position="277"/>
    </location>
    <ligand>
        <name>S-adenosyl-L-methionine</name>
        <dbReference type="ChEBI" id="CHEBI:59789"/>
    </ligand>
</feature>
<evidence type="ECO:0000313" key="6">
    <source>
        <dbReference type="EMBL" id="NYI41272.1"/>
    </source>
</evidence>
<dbReference type="EMBL" id="JACBZO010000001">
    <property type="protein sequence ID" value="NYI41272.1"/>
    <property type="molecule type" value="Genomic_DNA"/>
</dbReference>
<name>A0A7Y9Z9H3_9MICO</name>
<comment type="similarity">
    <text evidence="4">Belongs to the class I-like SAM-binding methyltransferase superfamily. RNA M5U methyltransferase family.</text>
</comment>
<evidence type="ECO:0000256" key="4">
    <source>
        <dbReference type="PROSITE-ProRule" id="PRU01024"/>
    </source>
</evidence>
<dbReference type="InterPro" id="IPR002792">
    <property type="entry name" value="TRAM_dom"/>
</dbReference>
<gene>
    <name evidence="6" type="ORF">BKA03_001391</name>
</gene>
<evidence type="ECO:0000256" key="1">
    <source>
        <dbReference type="ARBA" id="ARBA00022603"/>
    </source>
</evidence>
<accession>A0A7Y9Z9H3</accession>
<dbReference type="SUPFAM" id="SSF53335">
    <property type="entry name" value="S-adenosyl-L-methionine-dependent methyltransferases"/>
    <property type="match status" value="1"/>
</dbReference>
<dbReference type="RefSeq" id="WP_062075072.1">
    <property type="nucleotide sequence ID" value="NZ_BBRC01000005.1"/>
</dbReference>
<feature type="binding site" evidence="4">
    <location>
        <position position="229"/>
    </location>
    <ligand>
        <name>S-adenosyl-L-methionine</name>
        <dbReference type="ChEBI" id="CHEBI:59789"/>
    </ligand>
</feature>
<dbReference type="PANTHER" id="PTHR11061">
    <property type="entry name" value="RNA M5U METHYLTRANSFERASE"/>
    <property type="match status" value="1"/>
</dbReference>
<protein>
    <submittedName>
        <fullName evidence="6">tRNA/tmRNA/rRNA uracil-C5-methylase (TrmA/RlmC/RlmD family)</fullName>
    </submittedName>
</protein>
<feature type="active site" description="Nucleophile" evidence="4">
    <location>
        <position position="353"/>
    </location>
</feature>
<keyword evidence="2 4" id="KW-0808">Transferase</keyword>
<dbReference type="InterPro" id="IPR029063">
    <property type="entry name" value="SAM-dependent_MTases_sf"/>
</dbReference>
<evidence type="ECO:0000256" key="2">
    <source>
        <dbReference type="ARBA" id="ARBA00022679"/>
    </source>
</evidence>
<comment type="caution">
    <text evidence="6">The sequence shown here is derived from an EMBL/GenBank/DDBJ whole genome shotgun (WGS) entry which is preliminary data.</text>
</comment>
<keyword evidence="7" id="KW-1185">Reference proteome</keyword>
<proteinExistence type="inferred from homology"/>
<evidence type="ECO:0000256" key="3">
    <source>
        <dbReference type="ARBA" id="ARBA00022691"/>
    </source>
</evidence>
<dbReference type="PROSITE" id="PS51687">
    <property type="entry name" value="SAM_MT_RNA_M5U"/>
    <property type="match status" value="1"/>
</dbReference>
<evidence type="ECO:0000259" key="5">
    <source>
        <dbReference type="PROSITE" id="PS50926"/>
    </source>
</evidence>
<dbReference type="Pfam" id="PF01938">
    <property type="entry name" value="TRAM"/>
    <property type="match status" value="1"/>
</dbReference>
<dbReference type="SUPFAM" id="SSF50249">
    <property type="entry name" value="Nucleic acid-binding proteins"/>
    <property type="match status" value="1"/>
</dbReference>
<sequence length="395" mass="41737">MSGDDVITVRVGAPAHGGHCIARHEGRAVFVRHALPGELVEARVTSGEPIARFWTADAVKVLEASDDRVESPWPEAGPGGVGGGELGHVALPAQREWKLAVVKEAFDRFAKVSFDGQVSAAPGDDERGGLGYRTRVSAVADPEGRAAMTVFGTKDRKRISAMPLAVPAAEEALLAARATPGTRIEVAVSADGRAHVAWADAGDRSAVIERVAVSGTELEFRVRSADFWQAHRKAPSVLAQAVVDRIGDAERVLDLYAGAGLLSVAMASQGRMVTAVELHSGKGRSSLSVNLAPYETSMEISGDARRTLELMAKDGVLFHDGAIVLDPPRSGAKAATVAAIAKLEPGRIVYVACDPVALARDAALLAEHGYKLESADAWDLFPMTHHIETIATFIR</sequence>
<dbReference type="Pfam" id="PF05958">
    <property type="entry name" value="tRNA_U5-meth_tr"/>
    <property type="match status" value="1"/>
</dbReference>
<dbReference type="Proteomes" id="UP000547973">
    <property type="component" value="Unassembled WGS sequence"/>
</dbReference>
<dbReference type="GO" id="GO:0070475">
    <property type="term" value="P:rRNA base methylation"/>
    <property type="evidence" value="ECO:0007669"/>
    <property type="project" value="TreeGrafter"/>
</dbReference>
<dbReference type="InterPro" id="IPR010280">
    <property type="entry name" value="U5_MeTrfase_fam"/>
</dbReference>
<dbReference type="Gene3D" id="3.40.50.150">
    <property type="entry name" value="Vaccinia Virus protein VP39"/>
    <property type="match status" value="1"/>
</dbReference>
<dbReference type="InterPro" id="IPR012340">
    <property type="entry name" value="NA-bd_OB-fold"/>
</dbReference>
<dbReference type="PANTHER" id="PTHR11061:SF30">
    <property type="entry name" value="TRNA (URACIL(54)-C(5))-METHYLTRANSFERASE"/>
    <property type="match status" value="1"/>
</dbReference>
<dbReference type="GO" id="GO:0070041">
    <property type="term" value="F:rRNA (uridine-C5-)-methyltransferase activity"/>
    <property type="evidence" value="ECO:0007669"/>
    <property type="project" value="TreeGrafter"/>
</dbReference>
<reference evidence="6 7" key="1">
    <citation type="submission" date="2020-07" db="EMBL/GenBank/DDBJ databases">
        <title>Sequencing the genomes of 1000 actinobacteria strains.</title>
        <authorList>
            <person name="Klenk H.-P."/>
        </authorList>
    </citation>
    <scope>NUCLEOTIDE SEQUENCE [LARGE SCALE GENOMIC DNA]</scope>
    <source>
        <strain evidence="6 7">DSM 19970</strain>
    </source>
</reference>
<feature type="binding site" evidence="4">
    <location>
        <position position="256"/>
    </location>
    <ligand>
        <name>S-adenosyl-L-methionine</name>
        <dbReference type="ChEBI" id="CHEBI:59789"/>
    </ligand>
</feature>